<accession>A0A6A5UD36</accession>
<evidence type="ECO:0000313" key="2">
    <source>
        <dbReference type="EMBL" id="KAF1961642.1"/>
    </source>
</evidence>
<proteinExistence type="predicted"/>
<protein>
    <submittedName>
        <fullName evidence="2">Uncharacterized protein</fullName>
    </submittedName>
</protein>
<evidence type="ECO:0000313" key="3">
    <source>
        <dbReference type="Proteomes" id="UP000800035"/>
    </source>
</evidence>
<evidence type="ECO:0000256" key="1">
    <source>
        <dbReference type="SAM" id="MobiDB-lite"/>
    </source>
</evidence>
<name>A0A6A5UD36_9PLEO</name>
<dbReference type="AlphaFoldDB" id="A0A6A5UD36"/>
<reference evidence="2" key="1">
    <citation type="journal article" date="2020" name="Stud. Mycol.">
        <title>101 Dothideomycetes genomes: a test case for predicting lifestyles and emergence of pathogens.</title>
        <authorList>
            <person name="Haridas S."/>
            <person name="Albert R."/>
            <person name="Binder M."/>
            <person name="Bloem J."/>
            <person name="Labutti K."/>
            <person name="Salamov A."/>
            <person name="Andreopoulos B."/>
            <person name="Baker S."/>
            <person name="Barry K."/>
            <person name="Bills G."/>
            <person name="Bluhm B."/>
            <person name="Cannon C."/>
            <person name="Castanera R."/>
            <person name="Culley D."/>
            <person name="Daum C."/>
            <person name="Ezra D."/>
            <person name="Gonzalez J."/>
            <person name="Henrissat B."/>
            <person name="Kuo A."/>
            <person name="Liang C."/>
            <person name="Lipzen A."/>
            <person name="Lutzoni F."/>
            <person name="Magnuson J."/>
            <person name="Mondo S."/>
            <person name="Nolan M."/>
            <person name="Ohm R."/>
            <person name="Pangilinan J."/>
            <person name="Park H.-J."/>
            <person name="Ramirez L."/>
            <person name="Alfaro M."/>
            <person name="Sun H."/>
            <person name="Tritt A."/>
            <person name="Yoshinaga Y."/>
            <person name="Zwiers L.-H."/>
            <person name="Turgeon B."/>
            <person name="Goodwin S."/>
            <person name="Spatafora J."/>
            <person name="Crous P."/>
            <person name="Grigoriev I."/>
        </authorList>
    </citation>
    <scope>NUCLEOTIDE SEQUENCE</scope>
    <source>
        <strain evidence="2">CBS 675.92</strain>
    </source>
</reference>
<organism evidence="2 3">
    <name type="scientific">Byssothecium circinans</name>
    <dbReference type="NCBI Taxonomy" id="147558"/>
    <lineage>
        <taxon>Eukaryota</taxon>
        <taxon>Fungi</taxon>
        <taxon>Dikarya</taxon>
        <taxon>Ascomycota</taxon>
        <taxon>Pezizomycotina</taxon>
        <taxon>Dothideomycetes</taxon>
        <taxon>Pleosporomycetidae</taxon>
        <taxon>Pleosporales</taxon>
        <taxon>Massarineae</taxon>
        <taxon>Massarinaceae</taxon>
        <taxon>Byssothecium</taxon>
    </lineage>
</organism>
<gene>
    <name evidence="2" type="ORF">CC80DRAFT_195492</name>
</gene>
<dbReference type="Proteomes" id="UP000800035">
    <property type="component" value="Unassembled WGS sequence"/>
</dbReference>
<feature type="region of interest" description="Disordered" evidence="1">
    <location>
        <begin position="34"/>
        <end position="62"/>
    </location>
</feature>
<dbReference type="EMBL" id="ML976980">
    <property type="protein sequence ID" value="KAF1961642.1"/>
    <property type="molecule type" value="Genomic_DNA"/>
</dbReference>
<sequence>MMRRNECGAGSRSTTQSCCACDHIYLDLATVSDEREKQPPKFFRGNQVKTRSRQPRTAYRYF</sequence>
<keyword evidence="3" id="KW-1185">Reference proteome</keyword>